<gene>
    <name evidence="2" type="ORF">CRM94_07500</name>
</gene>
<accession>A0A2A7SEX0</accession>
<dbReference type="Pfam" id="PF09994">
    <property type="entry name" value="T6SS_Tle1-like_cat"/>
    <property type="match status" value="2"/>
</dbReference>
<dbReference type="PANTHER" id="PTHR33840:SF1">
    <property type="entry name" value="TLE1 PHOSPHOLIPASE DOMAIN-CONTAINING PROTEIN"/>
    <property type="match status" value="1"/>
</dbReference>
<feature type="domain" description="T6SS Phospholipase effector Tle1-like catalytic" evidence="1">
    <location>
        <begin position="199"/>
        <end position="300"/>
    </location>
</feature>
<dbReference type="RefSeq" id="WP_098151836.1">
    <property type="nucleotide sequence ID" value="NZ_CADEWR010000011.1"/>
</dbReference>
<dbReference type="InterPro" id="IPR018712">
    <property type="entry name" value="Tle1-like_cat"/>
</dbReference>
<proteinExistence type="predicted"/>
<dbReference type="EMBL" id="PDDY01000001">
    <property type="protein sequence ID" value="PEH42003.1"/>
    <property type="molecule type" value="Genomic_DNA"/>
</dbReference>
<dbReference type="AlphaFoldDB" id="A0A2A7SEX0"/>
<evidence type="ECO:0000259" key="1">
    <source>
        <dbReference type="Pfam" id="PF09994"/>
    </source>
</evidence>
<dbReference type="PANTHER" id="PTHR33840">
    <property type="match status" value="1"/>
</dbReference>
<evidence type="ECO:0000313" key="2">
    <source>
        <dbReference type="EMBL" id="PEH42003.1"/>
    </source>
</evidence>
<protein>
    <recommendedName>
        <fullName evidence="1">T6SS Phospholipase effector Tle1-like catalytic domain-containing protein</fullName>
    </recommendedName>
</protein>
<organism evidence="2 3">
    <name type="scientific">Burkholderia gladioli</name>
    <name type="common">Pseudomonas marginata</name>
    <name type="synonym">Phytomonas marginata</name>
    <dbReference type="NCBI Taxonomy" id="28095"/>
    <lineage>
        <taxon>Bacteria</taxon>
        <taxon>Pseudomonadati</taxon>
        <taxon>Pseudomonadota</taxon>
        <taxon>Betaproteobacteria</taxon>
        <taxon>Burkholderiales</taxon>
        <taxon>Burkholderiaceae</taxon>
        <taxon>Burkholderia</taxon>
    </lineage>
</organism>
<dbReference type="Proteomes" id="UP000220629">
    <property type="component" value="Unassembled WGS sequence"/>
</dbReference>
<feature type="domain" description="T6SS Phospholipase effector Tle1-like catalytic" evidence="1">
    <location>
        <begin position="50"/>
        <end position="173"/>
    </location>
</feature>
<evidence type="ECO:0000313" key="3">
    <source>
        <dbReference type="Proteomes" id="UP000220629"/>
    </source>
</evidence>
<name>A0A2A7SEX0_BURGA</name>
<sequence length="530" mass="59494">MAVRQAGMPSTDEELKQVAIDGAMKRIISQNPIDKMDSIACRLYPALSFFFDGTNNNLERDRPQGKHSNLAKLYQVAKDLIEEDSQATYLPGVGTSFKFVKVAGYTDHLRDDEGGVLGLGFGAGGELRIEFALGEFSRLLEIEWGPGSWKHMREITVAIFGFSRGATEARAFVRRFIEKKCNKEAGNLYWQAPNGIRVPLRVSFMGIFDTVASVGGPALHLDWASELAIPPEVERCVHYVSAHEVRRAFPLDSVRVDKIYPGNCEEVVYPGVHSDVGGGYGANEQGRDRDLSLIPLRHMFVEALRAGVPLKSLDQMEPRLKDDFKLQNGSRIVTLYNDYMAALPAAPGSDLESLIQPHRYLNFRWRSILARHQADERVLGHLYEKVGAAFCSTVPAGSDEDHPACQPNEWVYDVPKNPEEQAKQLLREQRRLERHIEFLRNPIEPRAGNRSYPPQPRELRPYEKMILAAWDKVGTIPLAVDQLLAEHIHESVASFTSWPCALWDQRGIYCDGTRYLAQNDPITPDDAAVA</sequence>
<reference evidence="3" key="1">
    <citation type="submission" date="2017-09" db="EMBL/GenBank/DDBJ databases">
        <title>FDA dAtabase for Regulatory Grade micrObial Sequences (FDA-ARGOS): Supporting development and validation of Infectious Disease Dx tests.</title>
        <authorList>
            <person name="Minogue T."/>
            <person name="Wolcott M."/>
            <person name="Wasieloski L."/>
            <person name="Aguilar W."/>
            <person name="Moore D."/>
            <person name="Tallon L."/>
            <person name="Sadzewicz L."/>
            <person name="Ott S."/>
            <person name="Zhao X."/>
            <person name="Nagaraj S."/>
            <person name="Vavikolanu K."/>
            <person name="Aluvathingal J."/>
            <person name="Nadendla S."/>
            <person name="Sichtig H."/>
        </authorList>
    </citation>
    <scope>NUCLEOTIDE SEQUENCE [LARGE SCALE GENOMIC DNA]</scope>
    <source>
        <strain evidence="3">FDAARGOS_390</strain>
    </source>
</reference>
<comment type="caution">
    <text evidence="2">The sequence shown here is derived from an EMBL/GenBank/DDBJ whole genome shotgun (WGS) entry which is preliminary data.</text>
</comment>